<dbReference type="PANTHER" id="PTHR47307">
    <property type="entry name" value="GLUTATHIONE-REGULATED POTASSIUM-EFFLUX SYSTEM ANCILLARY PROTEIN KEFG"/>
    <property type="match status" value="1"/>
</dbReference>
<dbReference type="AlphaFoldDB" id="D4DQI0"/>
<reference evidence="3 4" key="1">
    <citation type="submission" date="2010-02" db="EMBL/GenBank/DDBJ databases">
        <authorList>
            <person name="Weinstock G."/>
            <person name="Sodergren E."/>
            <person name="Clifton S."/>
            <person name="Fulton L."/>
            <person name="Fulton B."/>
            <person name="Courtney L."/>
            <person name="Fronick C."/>
            <person name="Harrison M."/>
            <person name="Strong C."/>
            <person name="Farmer C."/>
            <person name="Delahaunty K."/>
            <person name="Markovic C."/>
            <person name="Hall O."/>
            <person name="Minx P."/>
            <person name="Tomlinson C."/>
            <person name="Mitreva M."/>
            <person name="Nelson J."/>
            <person name="Hou S."/>
            <person name="Wollam A."/>
            <person name="Pepin K.H."/>
            <person name="Johnson M."/>
            <person name="Bhonagiri V."/>
            <person name="Zhang X."/>
            <person name="Suruliraj S."/>
            <person name="Warren W."/>
            <person name="Chinwalla A."/>
            <person name="Mardis E.R."/>
            <person name="Wilson R.K."/>
        </authorList>
    </citation>
    <scope>NUCLEOTIDE SEQUENCE [LARGE SCALE GENOMIC DNA]</scope>
    <source>
        <strain evidence="3 4">ATCC 29315</strain>
    </source>
</reference>
<feature type="domain" description="Flavodoxin-like fold" evidence="2">
    <location>
        <begin position="32"/>
        <end position="196"/>
    </location>
</feature>
<name>D4DQI0_NEIEG</name>
<accession>D4DQI0</accession>
<comment type="caution">
    <text evidence="3">The sequence shown here is derived from an EMBL/GenBank/DDBJ whole genome shotgun (WGS) entry which is preliminary data.</text>
</comment>
<dbReference type="Gene3D" id="3.40.50.360">
    <property type="match status" value="1"/>
</dbReference>
<protein>
    <submittedName>
        <fullName evidence="3">Flavodoxin-like protein</fullName>
    </submittedName>
</protein>
<dbReference type="InterPro" id="IPR003680">
    <property type="entry name" value="Flavodoxin_fold"/>
</dbReference>
<evidence type="ECO:0000256" key="1">
    <source>
        <dbReference type="ARBA" id="ARBA00023002"/>
    </source>
</evidence>
<dbReference type="Proteomes" id="UP000005536">
    <property type="component" value="Unassembled WGS sequence"/>
</dbReference>
<dbReference type="InterPro" id="IPR046980">
    <property type="entry name" value="KefG/KefF"/>
</dbReference>
<dbReference type="InterPro" id="IPR029039">
    <property type="entry name" value="Flavoprotein-like_sf"/>
</dbReference>
<dbReference type="PANTHER" id="PTHR47307:SF1">
    <property type="entry name" value="GLUTATHIONE-REGULATED POTASSIUM-EFFLUX SYSTEM ANCILLARY PROTEIN KEFG"/>
    <property type="match status" value="1"/>
</dbReference>
<dbReference type="Pfam" id="PF02525">
    <property type="entry name" value="Flavodoxin_2"/>
    <property type="match status" value="1"/>
</dbReference>
<dbReference type="GO" id="GO:0009055">
    <property type="term" value="F:electron transfer activity"/>
    <property type="evidence" value="ECO:0007669"/>
    <property type="project" value="TreeGrafter"/>
</dbReference>
<dbReference type="GO" id="GO:0003955">
    <property type="term" value="F:NAD(P)H dehydrogenase (quinone) activity"/>
    <property type="evidence" value="ECO:0007669"/>
    <property type="project" value="TreeGrafter"/>
</dbReference>
<gene>
    <name evidence="3" type="ORF">NEIELOOT_01319</name>
</gene>
<dbReference type="GO" id="GO:0010181">
    <property type="term" value="F:FMN binding"/>
    <property type="evidence" value="ECO:0007669"/>
    <property type="project" value="TreeGrafter"/>
</dbReference>
<dbReference type="EMBL" id="ADBF01000031">
    <property type="protein sequence ID" value="EFE49907.1"/>
    <property type="molecule type" value="Genomic_DNA"/>
</dbReference>
<evidence type="ECO:0000313" key="3">
    <source>
        <dbReference type="EMBL" id="EFE49907.1"/>
    </source>
</evidence>
<sequence>MFHLFKRIVIDRLSPAAYNRTVFNIQEGIIMTLVILAHPDFSRSVANKAVVGHLQNSGLDIEIRDLAALYPDYRIDSAAEQQALLRHRTIVFQYPLYWYNMPAILKQYFDCVLTYGFAYGTGGDKLKGKNFVPSITIGAPEQDYRADGEAHFRVYEFCKNLEQTAYYTQMNYIDPFYFHGTSPALYSTDEIKNRAETCAEGLVTLLRRLER</sequence>
<dbReference type="STRING" id="546263.NELON_10610"/>
<dbReference type="SUPFAM" id="SSF52218">
    <property type="entry name" value="Flavoproteins"/>
    <property type="match status" value="1"/>
</dbReference>
<evidence type="ECO:0000259" key="2">
    <source>
        <dbReference type="Pfam" id="PF02525"/>
    </source>
</evidence>
<evidence type="ECO:0000313" key="4">
    <source>
        <dbReference type="Proteomes" id="UP000005536"/>
    </source>
</evidence>
<keyword evidence="1" id="KW-0560">Oxidoreductase</keyword>
<proteinExistence type="predicted"/>
<organism evidence="3 4">
    <name type="scientific">Neisseria elongata subsp. glycolytica ATCC 29315</name>
    <dbReference type="NCBI Taxonomy" id="546263"/>
    <lineage>
        <taxon>Bacteria</taxon>
        <taxon>Pseudomonadati</taxon>
        <taxon>Pseudomonadota</taxon>
        <taxon>Betaproteobacteria</taxon>
        <taxon>Neisseriales</taxon>
        <taxon>Neisseriaceae</taxon>
        <taxon>Neisseria</taxon>
    </lineage>
</organism>